<accession>A0A7W8ZN94</accession>
<name>A0A7W8ZN94_9SPHI</name>
<dbReference type="InterPro" id="IPR002656">
    <property type="entry name" value="Acyl_transf_3_dom"/>
</dbReference>
<feature type="transmembrane region" description="Helical" evidence="1">
    <location>
        <begin position="285"/>
        <end position="303"/>
    </location>
</feature>
<keyword evidence="1" id="KW-0812">Transmembrane</keyword>
<evidence type="ECO:0000313" key="4">
    <source>
        <dbReference type="Proteomes" id="UP000537204"/>
    </source>
</evidence>
<feature type="transmembrane region" description="Helical" evidence="1">
    <location>
        <begin position="261"/>
        <end position="279"/>
    </location>
</feature>
<dbReference type="RefSeq" id="WP_183883002.1">
    <property type="nucleotide sequence ID" value="NZ_JACHCE010000004.1"/>
</dbReference>
<gene>
    <name evidence="3" type="ORF">HDE68_003034</name>
</gene>
<feature type="transmembrane region" description="Helical" evidence="1">
    <location>
        <begin position="187"/>
        <end position="204"/>
    </location>
</feature>
<reference evidence="3 4" key="1">
    <citation type="submission" date="2020-08" db="EMBL/GenBank/DDBJ databases">
        <title>Genomic Encyclopedia of Type Strains, Phase IV (KMG-V): Genome sequencing to study the core and pangenomes of soil and plant-associated prokaryotes.</title>
        <authorList>
            <person name="Whitman W."/>
        </authorList>
    </citation>
    <scope>NUCLEOTIDE SEQUENCE [LARGE SCALE GENOMIC DNA]</scope>
    <source>
        <strain evidence="3 4">S3M1</strain>
    </source>
</reference>
<feature type="transmembrane region" description="Helical" evidence="1">
    <location>
        <begin position="64"/>
        <end position="82"/>
    </location>
</feature>
<dbReference type="PANTHER" id="PTHR23028">
    <property type="entry name" value="ACETYLTRANSFERASE"/>
    <property type="match status" value="1"/>
</dbReference>
<dbReference type="Proteomes" id="UP000537204">
    <property type="component" value="Unassembled WGS sequence"/>
</dbReference>
<feature type="transmembrane region" description="Helical" evidence="1">
    <location>
        <begin position="231"/>
        <end position="249"/>
    </location>
</feature>
<keyword evidence="1" id="KW-1133">Transmembrane helix</keyword>
<keyword evidence="1" id="KW-0472">Membrane</keyword>
<evidence type="ECO:0000256" key="1">
    <source>
        <dbReference type="SAM" id="Phobius"/>
    </source>
</evidence>
<protein>
    <submittedName>
        <fullName evidence="3">Peptidoglycan/LPS O-acetylase OafA/YrhL</fullName>
    </submittedName>
</protein>
<feature type="transmembrane region" description="Helical" evidence="1">
    <location>
        <begin position="356"/>
        <end position="378"/>
    </location>
</feature>
<dbReference type="EMBL" id="JACHCE010000004">
    <property type="protein sequence ID" value="MBB5637121.1"/>
    <property type="molecule type" value="Genomic_DNA"/>
</dbReference>
<evidence type="ECO:0000313" key="3">
    <source>
        <dbReference type="EMBL" id="MBB5637121.1"/>
    </source>
</evidence>
<feature type="transmembrane region" description="Helical" evidence="1">
    <location>
        <begin position="103"/>
        <end position="124"/>
    </location>
</feature>
<feature type="domain" description="Acyltransferase 3" evidence="2">
    <location>
        <begin position="27"/>
        <end position="375"/>
    </location>
</feature>
<organism evidence="3 4">
    <name type="scientific">Pedobacter cryoconitis</name>
    <dbReference type="NCBI Taxonomy" id="188932"/>
    <lineage>
        <taxon>Bacteria</taxon>
        <taxon>Pseudomonadati</taxon>
        <taxon>Bacteroidota</taxon>
        <taxon>Sphingobacteriia</taxon>
        <taxon>Sphingobacteriales</taxon>
        <taxon>Sphingobacteriaceae</taxon>
        <taxon>Pedobacter</taxon>
    </lineage>
</organism>
<sequence>MNQTHLYSPSASVGNNPTAHKVEYLPSLTALRGIAALLVAVFHFEMAAARFVPASQSMFFEKCYLMVDLFFIMSGFIMIHVYSGHFKEKIRAGSLKNFFVARFARIYPLHLFSLLLLVVIVRWITDWGNPPIILEQPADILPNVFLLHSFGVTRIYSWNIPSWSISAEWAAYLLFPLIALGIHKKKTASVIVLLVLVVVAYYSIMHLLPRKNPINPAIPVPHNLNTTFDYGYIRGIAGFTAGILVYLVYELQGIRRAFASDTISFFIIVAITLSLHFALNDGITVFLFAMLVLSFTANNGRIAKFCNLKILQFLGNISYSVYLMQIFLQEPFSHGIYLPGTIGIGRGKQNIDFSSGVLYCITYLILLILISYITYQWIERPSRRFINRIWGSSAQHSN</sequence>
<comment type="caution">
    <text evidence="3">The sequence shown here is derived from an EMBL/GenBank/DDBJ whole genome shotgun (WGS) entry which is preliminary data.</text>
</comment>
<proteinExistence type="predicted"/>
<dbReference type="GO" id="GO:0016747">
    <property type="term" value="F:acyltransferase activity, transferring groups other than amino-acyl groups"/>
    <property type="evidence" value="ECO:0007669"/>
    <property type="project" value="InterPro"/>
</dbReference>
<feature type="transmembrane region" description="Helical" evidence="1">
    <location>
        <begin position="30"/>
        <end position="52"/>
    </location>
</feature>
<evidence type="ECO:0000259" key="2">
    <source>
        <dbReference type="Pfam" id="PF01757"/>
    </source>
</evidence>
<feature type="transmembrane region" description="Helical" evidence="1">
    <location>
        <begin position="160"/>
        <end position="180"/>
    </location>
</feature>
<dbReference type="InterPro" id="IPR050879">
    <property type="entry name" value="Acyltransferase_3"/>
</dbReference>
<dbReference type="AlphaFoldDB" id="A0A7W8ZN94"/>
<dbReference type="Pfam" id="PF01757">
    <property type="entry name" value="Acyl_transf_3"/>
    <property type="match status" value="1"/>
</dbReference>